<organism evidence="1 2">
    <name type="scientific">Actinomyces israelii</name>
    <dbReference type="NCBI Taxonomy" id="1659"/>
    <lineage>
        <taxon>Bacteria</taxon>
        <taxon>Bacillati</taxon>
        <taxon>Actinomycetota</taxon>
        <taxon>Actinomycetes</taxon>
        <taxon>Actinomycetales</taxon>
        <taxon>Actinomycetaceae</taxon>
        <taxon>Actinomyces</taxon>
    </lineage>
</organism>
<dbReference type="RefSeq" id="WP_268917843.1">
    <property type="nucleotide sequence ID" value="NZ_JAPTMY010000022.1"/>
</dbReference>
<evidence type="ECO:0008006" key="3">
    <source>
        <dbReference type="Google" id="ProtNLM"/>
    </source>
</evidence>
<gene>
    <name evidence="1" type="ORF">OHJ16_10400</name>
</gene>
<proteinExistence type="predicted"/>
<protein>
    <recommendedName>
        <fullName evidence="3">DUF559 domain-containing protein</fullName>
    </recommendedName>
</protein>
<evidence type="ECO:0000313" key="1">
    <source>
        <dbReference type="EMBL" id="MCZ0858452.1"/>
    </source>
</evidence>
<sequence>MDLAISTLLSRVEALHGVAHWDEVLREPADRTAKDAAIAMGELTEPYRRLLVRPGTERSIVRARHFRGRLTCASAAQVLGYPMWSPPSDLHIAVPANRSVRPSASRPLAGVRIHRPATLTPMTVDDFPLVRPAEVVACALVCLNELDAICIADAALNHGDTTKEDIAELLVGRYSKNARMRLNKADAAARSHLETRTRLCLREAGLWVETGVVLEGVGEVDTLVEGWLIVEEDGFEFHSSKEQFVRDRNRDQSALAAGRAQRTSRLSVASREPGLAGGRARIKATWGERGASHRCRACCTASSTSPTTASAAGTLG</sequence>
<keyword evidence="2" id="KW-1185">Reference proteome</keyword>
<dbReference type="Proteomes" id="UP001072034">
    <property type="component" value="Unassembled WGS sequence"/>
</dbReference>
<accession>A0ABT4I9N1</accession>
<evidence type="ECO:0000313" key="2">
    <source>
        <dbReference type="Proteomes" id="UP001072034"/>
    </source>
</evidence>
<comment type="caution">
    <text evidence="1">The sequence shown here is derived from an EMBL/GenBank/DDBJ whole genome shotgun (WGS) entry which is preliminary data.</text>
</comment>
<name>A0ABT4I9N1_9ACTO</name>
<reference evidence="1" key="1">
    <citation type="submission" date="2022-10" db="EMBL/GenBank/DDBJ databases">
        <title>Genome sequence of Actinomyces israelii ATCC 10048.</title>
        <authorList>
            <person name="Watt R.M."/>
            <person name="Tong W.M."/>
        </authorList>
    </citation>
    <scope>NUCLEOTIDE SEQUENCE</scope>
    <source>
        <strain evidence="1">ATCC 10048</strain>
    </source>
</reference>
<dbReference type="EMBL" id="JAPTMY010000022">
    <property type="protein sequence ID" value="MCZ0858452.1"/>
    <property type="molecule type" value="Genomic_DNA"/>
</dbReference>